<dbReference type="RefSeq" id="WP_066629701.1">
    <property type="nucleotide sequence ID" value="NZ_FQXL01000058.1"/>
</dbReference>
<dbReference type="EC" id="1.1.1.144" evidence="7"/>
<dbReference type="Pfam" id="PF00158">
    <property type="entry name" value="Sigma54_activat"/>
    <property type="match status" value="1"/>
</dbReference>
<evidence type="ECO:0000256" key="1">
    <source>
        <dbReference type="ARBA" id="ARBA00022741"/>
    </source>
</evidence>
<dbReference type="AlphaFoldDB" id="A0A161WR74"/>
<gene>
    <name evidence="7" type="ORF">CLMAG_54360</name>
</gene>
<dbReference type="GO" id="GO:0018459">
    <property type="term" value="F:carveol dehydrogenase activity"/>
    <property type="evidence" value="ECO:0007669"/>
    <property type="project" value="UniProtKB-EC"/>
</dbReference>
<dbReference type="FunFam" id="3.40.50.300:FF:000006">
    <property type="entry name" value="DNA-binding transcriptional regulator NtrC"/>
    <property type="match status" value="1"/>
</dbReference>
<dbReference type="Gene3D" id="1.10.10.60">
    <property type="entry name" value="Homeodomain-like"/>
    <property type="match status" value="1"/>
</dbReference>
<dbReference type="PROSITE" id="PS00688">
    <property type="entry name" value="SIGMA54_INTERACT_3"/>
    <property type="match status" value="1"/>
</dbReference>
<organism evidence="7 8">
    <name type="scientific">Clostridium magnum DSM 2767</name>
    <dbReference type="NCBI Taxonomy" id="1121326"/>
    <lineage>
        <taxon>Bacteria</taxon>
        <taxon>Bacillati</taxon>
        <taxon>Bacillota</taxon>
        <taxon>Clostridia</taxon>
        <taxon>Eubacteriales</taxon>
        <taxon>Clostridiaceae</taxon>
        <taxon>Clostridium</taxon>
    </lineage>
</organism>
<dbReference type="GO" id="GO:0043565">
    <property type="term" value="F:sequence-specific DNA binding"/>
    <property type="evidence" value="ECO:0007669"/>
    <property type="project" value="InterPro"/>
</dbReference>
<dbReference type="PROSITE" id="PS50045">
    <property type="entry name" value="SIGMA54_INTERACT_4"/>
    <property type="match status" value="1"/>
</dbReference>
<evidence type="ECO:0000256" key="3">
    <source>
        <dbReference type="ARBA" id="ARBA00023015"/>
    </source>
</evidence>
<dbReference type="OrthoDB" id="9803970at2"/>
<dbReference type="CDD" id="cd00130">
    <property type="entry name" value="PAS"/>
    <property type="match status" value="1"/>
</dbReference>
<dbReference type="Pfam" id="PF25601">
    <property type="entry name" value="AAA_lid_14"/>
    <property type="match status" value="1"/>
</dbReference>
<feature type="domain" description="Sigma-54 factor interaction" evidence="5">
    <location>
        <begin position="151"/>
        <end position="380"/>
    </location>
</feature>
<evidence type="ECO:0000256" key="4">
    <source>
        <dbReference type="ARBA" id="ARBA00023163"/>
    </source>
</evidence>
<dbReference type="EMBL" id="LWAE01000010">
    <property type="protein sequence ID" value="KZL89218.1"/>
    <property type="molecule type" value="Genomic_DNA"/>
</dbReference>
<dbReference type="GO" id="GO:0018457">
    <property type="term" value="F:perillyl-alcohol dehydrogenase (NAD+) activity"/>
    <property type="evidence" value="ECO:0007669"/>
    <property type="project" value="UniProtKB-EC"/>
</dbReference>
<dbReference type="PRINTS" id="PR01590">
    <property type="entry name" value="HTHFIS"/>
</dbReference>
<keyword evidence="4" id="KW-0804">Transcription</keyword>
<dbReference type="InterPro" id="IPR027417">
    <property type="entry name" value="P-loop_NTPase"/>
</dbReference>
<dbReference type="PANTHER" id="PTHR32071">
    <property type="entry name" value="TRANSCRIPTIONAL REGULATORY PROTEIN"/>
    <property type="match status" value="1"/>
</dbReference>
<dbReference type="InterPro" id="IPR025944">
    <property type="entry name" value="Sigma_54_int_dom_CS"/>
</dbReference>
<dbReference type="NCBIfam" id="TIGR00229">
    <property type="entry name" value="sensory_box"/>
    <property type="match status" value="1"/>
</dbReference>
<accession>A0A161WR74</accession>
<dbReference type="CDD" id="cd00009">
    <property type="entry name" value="AAA"/>
    <property type="match status" value="1"/>
</dbReference>
<reference evidence="7 8" key="1">
    <citation type="submission" date="2016-04" db="EMBL/GenBank/DDBJ databases">
        <title>Genome sequence of Clostridium magnum DSM 2767.</title>
        <authorList>
            <person name="Poehlein A."/>
            <person name="Uhlig R."/>
            <person name="Fischer R."/>
            <person name="Bahl H."/>
            <person name="Daniel R."/>
        </authorList>
    </citation>
    <scope>NUCLEOTIDE SEQUENCE [LARGE SCALE GENOMIC DNA]</scope>
    <source>
        <strain evidence="7 8">DSM 2767</strain>
    </source>
</reference>
<dbReference type="InterPro" id="IPR058031">
    <property type="entry name" value="AAA_lid_NorR"/>
</dbReference>
<dbReference type="SMART" id="SM00091">
    <property type="entry name" value="PAS"/>
    <property type="match status" value="1"/>
</dbReference>
<dbReference type="Gene3D" id="3.40.50.300">
    <property type="entry name" value="P-loop containing nucleotide triphosphate hydrolases"/>
    <property type="match status" value="1"/>
</dbReference>
<dbReference type="SMART" id="SM00382">
    <property type="entry name" value="AAA"/>
    <property type="match status" value="1"/>
</dbReference>
<dbReference type="GO" id="GO:0005524">
    <property type="term" value="F:ATP binding"/>
    <property type="evidence" value="ECO:0007669"/>
    <property type="project" value="UniProtKB-KW"/>
</dbReference>
<dbReference type="InterPro" id="IPR035965">
    <property type="entry name" value="PAS-like_dom_sf"/>
</dbReference>
<keyword evidence="8" id="KW-1185">Reference proteome</keyword>
<evidence type="ECO:0000259" key="5">
    <source>
        <dbReference type="PROSITE" id="PS50045"/>
    </source>
</evidence>
<dbReference type="Gene3D" id="1.10.8.60">
    <property type="match status" value="1"/>
</dbReference>
<dbReference type="STRING" id="1121326.CLMAG_54360"/>
<evidence type="ECO:0000313" key="8">
    <source>
        <dbReference type="Proteomes" id="UP000076603"/>
    </source>
</evidence>
<dbReference type="EC" id="1.1.1.243" evidence="7"/>
<dbReference type="Gene3D" id="3.30.450.20">
    <property type="entry name" value="PAS domain"/>
    <property type="match status" value="1"/>
</dbReference>
<dbReference type="GO" id="GO:0006355">
    <property type="term" value="P:regulation of DNA-templated transcription"/>
    <property type="evidence" value="ECO:0007669"/>
    <property type="project" value="InterPro"/>
</dbReference>
<dbReference type="EC" id="1.14.13.48" evidence="7"/>
<keyword evidence="1" id="KW-0547">Nucleotide-binding</keyword>
<dbReference type="PATRIC" id="fig|1121326.3.peg.5505"/>
<sequence length="483" mass="54662">MFKGDSQFSMQVLKAFIENSQESIFITDGVGTVIFVNSIAAKLMAIPEEILIGRTVQEIIDQGYYQGSSVLEAIKTKKTATTVIHPSEASELVSISTPILDSNDNVKFVITNSNNEKNLKYIMDVLEKEREKVERYKTEVEYLRRKDDKQIIAESDVMINVLNQANIVSKTDSIVAISGESGTGKDVVANLIHQKSKRGKNAFISINCAAIPENLLESEFFGYEKGSFTGASSKGKPGLFEVANHGTIFLDEIGELPITFQSKLLRVIENREIRRIGGTSNMKIDVRIICATNRDMRQMVLEKKFREDLYYRLSVFPINIPPLRKRKEDIIPLAEQFLNTLNANHNTKKYISPYMINDLLSYSWPGNIRELRNVIERAYIISAKDEIIIDIKIPNSNCLEQVEKLQEIKNSCSPFGRFDSLKDYLDSAAEAYISHVLEENQGNFTKAAKQLGVHRSALYRRINKYKQDLKETTASQQEDTSVS</sequence>
<evidence type="ECO:0000313" key="7">
    <source>
        <dbReference type="EMBL" id="KZL89218.1"/>
    </source>
</evidence>
<dbReference type="SUPFAM" id="SSF55785">
    <property type="entry name" value="PYP-like sensor domain (PAS domain)"/>
    <property type="match status" value="1"/>
</dbReference>
<dbReference type="Pfam" id="PF02954">
    <property type="entry name" value="HTH_8"/>
    <property type="match status" value="1"/>
</dbReference>
<keyword evidence="3" id="KW-0805">Transcription regulation</keyword>
<dbReference type="InterPro" id="IPR003593">
    <property type="entry name" value="AAA+_ATPase"/>
</dbReference>
<dbReference type="SUPFAM" id="SSF46689">
    <property type="entry name" value="Homeodomain-like"/>
    <property type="match status" value="1"/>
</dbReference>
<dbReference type="PANTHER" id="PTHR32071:SF121">
    <property type="entry name" value="SIGMA L-DEPENDENT TRANSCRIPTIONAL REGULATOR YQIR-RELATED"/>
    <property type="match status" value="1"/>
</dbReference>
<keyword evidence="2" id="KW-0067">ATP-binding</keyword>
<name>A0A161WR74_9CLOT</name>
<feature type="domain" description="PAS" evidence="6">
    <location>
        <begin position="9"/>
        <end position="60"/>
    </location>
</feature>
<evidence type="ECO:0000256" key="2">
    <source>
        <dbReference type="ARBA" id="ARBA00022840"/>
    </source>
</evidence>
<dbReference type="InterPro" id="IPR002197">
    <property type="entry name" value="HTH_Fis"/>
</dbReference>
<evidence type="ECO:0000259" key="6">
    <source>
        <dbReference type="PROSITE" id="PS50112"/>
    </source>
</evidence>
<dbReference type="InterPro" id="IPR002078">
    <property type="entry name" value="Sigma_54_int"/>
</dbReference>
<keyword evidence="7" id="KW-0560">Oxidoreductase</keyword>
<comment type="caution">
    <text evidence="7">The sequence shown here is derived from an EMBL/GenBank/DDBJ whole genome shotgun (WGS) entry which is preliminary data.</text>
</comment>
<dbReference type="EC" id="1.14.13.49" evidence="7"/>
<dbReference type="InterPro" id="IPR000014">
    <property type="entry name" value="PAS"/>
</dbReference>
<proteinExistence type="predicted"/>
<dbReference type="PROSITE" id="PS50112">
    <property type="entry name" value="PAS"/>
    <property type="match status" value="1"/>
</dbReference>
<protein>
    <submittedName>
        <fullName evidence="7">Limonene hydroxylase</fullName>
        <ecNumber evidence="7">1.1.1.144</ecNumber>
        <ecNumber evidence="7">1.1.1.243</ecNumber>
        <ecNumber evidence="7">1.14.13.48</ecNumber>
        <ecNumber evidence="7">1.14.13.49</ecNumber>
    </submittedName>
</protein>
<dbReference type="Proteomes" id="UP000076603">
    <property type="component" value="Unassembled WGS sequence"/>
</dbReference>
<dbReference type="SUPFAM" id="SSF52540">
    <property type="entry name" value="P-loop containing nucleoside triphosphate hydrolases"/>
    <property type="match status" value="1"/>
</dbReference>
<dbReference type="InterPro" id="IPR009057">
    <property type="entry name" value="Homeodomain-like_sf"/>
</dbReference>